<name>A0A0W8E3K0_9ZZZZ</name>
<protein>
    <recommendedName>
        <fullName evidence="2">Phosphoribosyl-ATP pyrophosphohydrolase</fullName>
    </recommendedName>
</protein>
<sequence length="106" mass="12202">MPSIKYNKLIRDLIPQIIEKSSKKAITRVVNDGAEYTAYLDKKLEEELIEYKISGDIEELADMQEVIFALVQAKGISLDEFQALRQKKRDERGGFEDQIVLVEVIE</sequence>
<comment type="caution">
    <text evidence="1">The sequence shown here is derived from an EMBL/GenBank/DDBJ whole genome shotgun (WGS) entry which is preliminary data.</text>
</comment>
<reference evidence="1" key="1">
    <citation type="journal article" date="2015" name="Proc. Natl. Acad. Sci. U.S.A.">
        <title>Networks of energetic and metabolic interactions define dynamics in microbial communities.</title>
        <authorList>
            <person name="Embree M."/>
            <person name="Liu J.K."/>
            <person name="Al-Bassam M.M."/>
            <person name="Zengler K."/>
        </authorList>
    </citation>
    <scope>NUCLEOTIDE SEQUENCE</scope>
</reference>
<gene>
    <name evidence="1" type="ORF">ASZ90_019301</name>
</gene>
<dbReference type="EMBL" id="LNQE01001888">
    <property type="protein sequence ID" value="KUG03202.1"/>
    <property type="molecule type" value="Genomic_DNA"/>
</dbReference>
<organism evidence="1">
    <name type="scientific">hydrocarbon metagenome</name>
    <dbReference type="NCBI Taxonomy" id="938273"/>
    <lineage>
        <taxon>unclassified sequences</taxon>
        <taxon>metagenomes</taxon>
        <taxon>ecological metagenomes</taxon>
    </lineage>
</organism>
<proteinExistence type="predicted"/>
<accession>A0A0W8E3K0</accession>
<dbReference type="AlphaFoldDB" id="A0A0W8E3K0"/>
<evidence type="ECO:0000313" key="1">
    <source>
        <dbReference type="EMBL" id="KUG03202.1"/>
    </source>
</evidence>
<dbReference type="InterPro" id="IPR038735">
    <property type="entry name" value="MSMEG_1276-like_NTP-PPase_dom"/>
</dbReference>
<evidence type="ECO:0008006" key="2">
    <source>
        <dbReference type="Google" id="ProtNLM"/>
    </source>
</evidence>
<dbReference type="CDD" id="cd11532">
    <property type="entry name" value="NTP-PPase_COG4997"/>
    <property type="match status" value="1"/>
</dbReference>